<feature type="compositionally biased region" description="Low complexity" evidence="1">
    <location>
        <begin position="372"/>
        <end position="383"/>
    </location>
</feature>
<keyword evidence="4" id="KW-1185">Reference proteome</keyword>
<proteinExistence type="predicted"/>
<evidence type="ECO:0000256" key="2">
    <source>
        <dbReference type="SAM" id="Phobius"/>
    </source>
</evidence>
<evidence type="ECO:0000313" key="4">
    <source>
        <dbReference type="Proteomes" id="UP001566132"/>
    </source>
</evidence>
<feature type="region of interest" description="Disordered" evidence="1">
    <location>
        <begin position="372"/>
        <end position="405"/>
    </location>
</feature>
<keyword evidence="2" id="KW-0472">Membrane</keyword>
<organism evidence="3 4">
    <name type="scientific">Hypothenemus hampei</name>
    <name type="common">Coffee berry borer</name>
    <dbReference type="NCBI Taxonomy" id="57062"/>
    <lineage>
        <taxon>Eukaryota</taxon>
        <taxon>Metazoa</taxon>
        <taxon>Ecdysozoa</taxon>
        <taxon>Arthropoda</taxon>
        <taxon>Hexapoda</taxon>
        <taxon>Insecta</taxon>
        <taxon>Pterygota</taxon>
        <taxon>Neoptera</taxon>
        <taxon>Endopterygota</taxon>
        <taxon>Coleoptera</taxon>
        <taxon>Polyphaga</taxon>
        <taxon>Cucujiformia</taxon>
        <taxon>Curculionidae</taxon>
        <taxon>Scolytinae</taxon>
        <taxon>Hypothenemus</taxon>
    </lineage>
</organism>
<feature type="transmembrane region" description="Helical" evidence="2">
    <location>
        <begin position="74"/>
        <end position="90"/>
    </location>
</feature>
<keyword evidence="2" id="KW-0812">Transmembrane</keyword>
<feature type="compositionally biased region" description="Basic and acidic residues" evidence="1">
    <location>
        <begin position="394"/>
        <end position="405"/>
    </location>
</feature>
<feature type="compositionally biased region" description="Acidic residues" evidence="1">
    <location>
        <begin position="263"/>
        <end position="281"/>
    </location>
</feature>
<accession>A0ABD1F0K2</accession>
<protein>
    <submittedName>
        <fullName evidence="3">Uncharacterized protein</fullName>
    </submittedName>
</protein>
<dbReference type="Proteomes" id="UP001566132">
    <property type="component" value="Unassembled WGS sequence"/>
</dbReference>
<comment type="caution">
    <text evidence="3">The sequence shown here is derived from an EMBL/GenBank/DDBJ whole genome shotgun (WGS) entry which is preliminary data.</text>
</comment>
<dbReference type="EMBL" id="JBDJPC010000004">
    <property type="protein sequence ID" value="KAL1506811.1"/>
    <property type="molecule type" value="Genomic_DNA"/>
</dbReference>
<evidence type="ECO:0000313" key="3">
    <source>
        <dbReference type="EMBL" id="KAL1506811.1"/>
    </source>
</evidence>
<sequence>MTTLILTITRFLSTELTGIPKLLSHYLGENFNNGLCNGVTWLVVIWFTFNLIYKRIINSYLKQLEYPQYLRERVASSVWLLAIIATNGILEELSRMVYCLLNKNNIFTMSLFICHLSVFVSFFIMFIPVSFIIPLGKIIIAGNSDVFLIVLFGSLVCWLNLAIYKSGLFKLIIHYSYHTDKTKIQESSTLGKICSTDVIKCSLFPLRTDESYFFAILKSEMEERQKEIIARRKPKSKSMVIQTLKCMMIIKRKLNEKFNQNQSDEDDQDEKDSENDNLIDEQADKECETSNMRKSGKSVDVIEKSQHIRKINHENNIELVLENETKSVILCEKPVKDKLDKEAGPSKEQIESENNEIEEFISKKSKDILPCSSSKTSYKTTKTPELEQSGDGITDMKRVVKKNEL</sequence>
<dbReference type="AlphaFoldDB" id="A0ABD1F0K2"/>
<gene>
    <name evidence="3" type="ORF">ABEB36_006103</name>
</gene>
<feature type="transmembrane region" description="Helical" evidence="2">
    <location>
        <begin position="110"/>
        <end position="134"/>
    </location>
</feature>
<keyword evidence="2" id="KW-1133">Transmembrane helix</keyword>
<feature type="transmembrane region" description="Helical" evidence="2">
    <location>
        <begin position="146"/>
        <end position="164"/>
    </location>
</feature>
<feature type="region of interest" description="Disordered" evidence="1">
    <location>
        <begin position="258"/>
        <end position="298"/>
    </location>
</feature>
<feature type="transmembrane region" description="Helical" evidence="2">
    <location>
        <begin position="31"/>
        <end position="53"/>
    </location>
</feature>
<name>A0ABD1F0K2_HYPHA</name>
<evidence type="ECO:0000256" key="1">
    <source>
        <dbReference type="SAM" id="MobiDB-lite"/>
    </source>
</evidence>
<reference evidence="3 4" key="1">
    <citation type="submission" date="2024-05" db="EMBL/GenBank/DDBJ databases">
        <title>Genetic variation in Jamaican populations of the coffee berry borer (Hypothenemus hampei).</title>
        <authorList>
            <person name="Errbii M."/>
            <person name="Myrie A."/>
        </authorList>
    </citation>
    <scope>NUCLEOTIDE SEQUENCE [LARGE SCALE GENOMIC DNA]</scope>
    <source>
        <strain evidence="3">JA-Hopewell-2020-01-JO</strain>
        <tissue evidence="3">Whole body</tissue>
    </source>
</reference>